<keyword evidence="2" id="KW-1133">Transmembrane helix</keyword>
<protein>
    <submittedName>
        <fullName evidence="3">Uncharacterized protein</fullName>
    </submittedName>
</protein>
<reference evidence="4" key="1">
    <citation type="submission" date="2015-07" db="EMBL/GenBank/DDBJ databases">
        <title>Genome Of Nitrogen-Fixing Cyanobacterium Nostoc piscinale CENA21 From Solimoes/Amazon River Floodplain Sediments And Comparative Genomics To Uncover Biosynthetic Natural Products Potential.</title>
        <authorList>
            <person name="Leao T.F."/>
            <person name="Leao P.N."/>
            <person name="Guimaraes P.I."/>
            <person name="de Melo A.G.C."/>
            <person name="Ramos R.T.J."/>
            <person name="Silva A."/>
            <person name="Fiore M.F."/>
            <person name="Schneider M.P.C."/>
        </authorList>
    </citation>
    <scope>NUCLEOTIDE SEQUENCE [LARGE SCALE GENOMIC DNA]</scope>
    <source>
        <strain evidence="4">CENA21</strain>
    </source>
</reference>
<proteinExistence type="predicted"/>
<keyword evidence="2" id="KW-0812">Transmembrane</keyword>
<reference evidence="3 4" key="2">
    <citation type="journal article" date="2016" name="Genome Announc.">
        <title>Draft Genome Sequence of the N2-Fixing Cyanobacterium Nostoc piscinale CENA21, Isolated from the Brazilian Amazon Floodplain.</title>
        <authorList>
            <person name="Leao T."/>
            <person name="Guimaraes P.I."/>
            <person name="de Melo A.G."/>
            <person name="Ramos R.T."/>
            <person name="Leao P.N."/>
            <person name="Silva A."/>
            <person name="Fiore M.F."/>
            <person name="Schneider M.P."/>
        </authorList>
    </citation>
    <scope>NUCLEOTIDE SEQUENCE [LARGE SCALE GENOMIC DNA]</scope>
    <source>
        <strain evidence="3 4">CENA21</strain>
    </source>
</reference>
<keyword evidence="4" id="KW-1185">Reference proteome</keyword>
<dbReference type="PATRIC" id="fig|224013.5.peg.5074"/>
<dbReference type="STRING" id="224013.ACX27_21160"/>
<dbReference type="AlphaFoldDB" id="A0A0M4T4B3"/>
<evidence type="ECO:0000313" key="4">
    <source>
        <dbReference type="Proteomes" id="UP000062645"/>
    </source>
</evidence>
<dbReference type="SUPFAM" id="SSF48334">
    <property type="entry name" value="DNA repair protein MutS, domain III"/>
    <property type="match status" value="1"/>
</dbReference>
<dbReference type="EMBL" id="CP012036">
    <property type="protein sequence ID" value="ALF54770.1"/>
    <property type="molecule type" value="Genomic_DNA"/>
</dbReference>
<feature type="transmembrane region" description="Helical" evidence="2">
    <location>
        <begin position="25"/>
        <end position="48"/>
    </location>
</feature>
<organism evidence="3 4">
    <name type="scientific">Nostoc piscinale CENA21</name>
    <dbReference type="NCBI Taxonomy" id="224013"/>
    <lineage>
        <taxon>Bacteria</taxon>
        <taxon>Bacillati</taxon>
        <taxon>Cyanobacteriota</taxon>
        <taxon>Cyanophyceae</taxon>
        <taxon>Nostocales</taxon>
        <taxon>Nostocaceae</taxon>
        <taxon>Nostoc</taxon>
    </lineage>
</organism>
<evidence type="ECO:0000313" key="3">
    <source>
        <dbReference type="EMBL" id="ALF54770.1"/>
    </source>
</evidence>
<evidence type="ECO:0000256" key="1">
    <source>
        <dbReference type="SAM" id="Coils"/>
    </source>
</evidence>
<gene>
    <name evidence="3" type="ORF">ACX27_21160</name>
</gene>
<dbReference type="OrthoDB" id="486474at2"/>
<accession>A0A0M4T4B3</accession>
<dbReference type="KEGG" id="npz:ACX27_21160"/>
<feature type="coiled-coil region" evidence="1">
    <location>
        <begin position="94"/>
        <end position="129"/>
    </location>
</feature>
<dbReference type="RefSeq" id="WP_062295321.1">
    <property type="nucleotide sequence ID" value="NZ_CP012036.1"/>
</dbReference>
<sequence>MNQENTQNQTNQKPDNAQNKNCRNWWIEIVSLLALGYLIFSLISPIFLKEGQQPRKIELPDILVIAVILFFNSDLLNRLEDFGISKEGGITAKFRELKQEVNKQKKEIDELQAQQLEQLEKQQKNLEEMQAFMYNFLLGDKDYEKIAQLDKHLQANTNYKFYVSEKVADELRRLRDLKLIQTNSGYISDLVKASDYGRQPIDLTKYLCVTDLGKKFLITRDTLHSSNQEETTNSQETSEFE</sequence>
<keyword evidence="2" id="KW-0472">Membrane</keyword>
<name>A0A0M4T4B3_9NOSO</name>
<dbReference type="InterPro" id="IPR036187">
    <property type="entry name" value="DNA_mismatch_repair_MutS_sf"/>
</dbReference>
<dbReference type="Proteomes" id="UP000062645">
    <property type="component" value="Chromosome"/>
</dbReference>
<evidence type="ECO:0000256" key="2">
    <source>
        <dbReference type="SAM" id="Phobius"/>
    </source>
</evidence>
<keyword evidence="1" id="KW-0175">Coiled coil</keyword>